<evidence type="ECO:0000256" key="1">
    <source>
        <dbReference type="ARBA" id="ARBA00004985"/>
    </source>
</evidence>
<proteinExistence type="inferred from homology"/>
<dbReference type="OrthoDB" id="1934954at2759"/>
<dbReference type="GO" id="GO:0050661">
    <property type="term" value="F:NADP binding"/>
    <property type="evidence" value="ECO:0007669"/>
    <property type="project" value="InterPro"/>
</dbReference>
<dbReference type="Proteomes" id="UP000009131">
    <property type="component" value="Unassembled WGS sequence"/>
</dbReference>
<dbReference type="InParanoid" id="G7DSK5"/>
<dbReference type="PIRSF" id="PIRSF000151">
    <property type="entry name" value="GPR"/>
    <property type="match status" value="1"/>
</dbReference>
<evidence type="ECO:0000256" key="2">
    <source>
        <dbReference type="ARBA" id="ARBA00013002"/>
    </source>
</evidence>
<sequence>MAEQVAQDARRAFETAQLLTSDQRIEALSALRAALASARDEILAANARDMQTANDGVAAGKLSGSLVKRLNLRSSPTKFDEVLQGISDVASLPDPLGKVTYATKMDEDLELYRISCPIGVLLVIFEARPEVMINIAALAIKSGNAAILKGGKESLETQECLTRIMSDALAKTALPRNFIQTVSTREDIAALLHQDKYIDLVMPRGSNSLVKYIQQESRMAVMGHADGLCSIYLDQSAQLAKAIKVVIDAKISYPAACNAVETLLVHKSLLDTLWPEVAKALLASNIELRLAPECRAALHALPQSNLILQATPEDFDTEFLELKLAVRSVESTQEAIKHINEHSSHHTDAIITESEQDARLFCRGVDSAGVFVNASTRFADGFRYGFGTEVGVSTGKTHARGPVGLDGLIIYKYQIKGEGQTGYATLDYGVGEGLKPYLHTPLSQHRPY</sequence>
<name>G7DSK5_MIXOS</name>
<evidence type="ECO:0000259" key="12">
    <source>
        <dbReference type="Pfam" id="PF00171"/>
    </source>
</evidence>
<dbReference type="InterPro" id="IPR020593">
    <property type="entry name" value="G-glutamylP_reductase_CS"/>
</dbReference>
<dbReference type="CDD" id="cd07079">
    <property type="entry name" value="ALDH_F18-19_ProA-GPR"/>
    <property type="match status" value="1"/>
</dbReference>
<keyword evidence="5" id="KW-0521">NADP</keyword>
<dbReference type="FunFam" id="3.40.309.10:FF:000006">
    <property type="entry name" value="Gamma-glutamyl phosphate reductase"/>
    <property type="match status" value="1"/>
</dbReference>
<dbReference type="FunCoup" id="G7DSK5">
    <property type="interactions" value="231"/>
</dbReference>
<comment type="function">
    <text evidence="8">Catalyzes the NADPH dependent reduction of L-gamma-glutamyl 5-phosphate into L-glutamate 5-semialdehyde and phosphate. The product spontaneously undergoes cyclization to form 1-pyrroline-5-carboxylate.</text>
</comment>
<dbReference type="EC" id="1.2.1.41" evidence="2"/>
<dbReference type="PANTHER" id="PTHR11063">
    <property type="entry name" value="GLUTAMATE SEMIALDEHYDE DEHYDROGENASE"/>
    <property type="match status" value="1"/>
</dbReference>
<comment type="caution">
    <text evidence="13">The sequence shown here is derived from an EMBL/GenBank/DDBJ whole genome shotgun (WGS) entry which is preliminary data.</text>
</comment>
<keyword evidence="6" id="KW-0560">Oxidoreductase</keyword>
<comment type="similarity">
    <text evidence="9">Belongs to the gamma-glutamyl phosphate reductase family.</text>
</comment>
<dbReference type="Gene3D" id="3.40.309.10">
    <property type="entry name" value="Aldehyde Dehydrogenase, Chain A, domain 2"/>
    <property type="match status" value="1"/>
</dbReference>
<dbReference type="InterPro" id="IPR016161">
    <property type="entry name" value="Ald_DH/histidinol_DH"/>
</dbReference>
<dbReference type="PANTHER" id="PTHR11063:SF8">
    <property type="entry name" value="DELTA-1-PYRROLINE-5-CARBOXYLATE SYNTHASE"/>
    <property type="match status" value="1"/>
</dbReference>
<dbReference type="STRING" id="764103.G7DSK5"/>
<evidence type="ECO:0000256" key="11">
    <source>
        <dbReference type="ARBA" id="ARBA00077451"/>
    </source>
</evidence>
<reference evidence="13 14" key="2">
    <citation type="journal article" date="2012" name="Open Biol.">
        <title>Characteristics of nucleosomes and linker DNA regions on the genome of the basidiomycete Mixia osmundae revealed by mono- and dinucleosome mapping.</title>
        <authorList>
            <person name="Nishida H."/>
            <person name="Kondo S."/>
            <person name="Matsumoto T."/>
            <person name="Suzuki Y."/>
            <person name="Yoshikawa H."/>
            <person name="Taylor T.D."/>
            <person name="Sugiyama J."/>
        </authorList>
    </citation>
    <scope>NUCLEOTIDE SEQUENCE [LARGE SCALE GENOMIC DNA]</scope>
    <source>
        <strain evidence="14">CBS 9802 / IAM 14324 / JCM 22182 / KY 12970</strain>
    </source>
</reference>
<dbReference type="RefSeq" id="XP_014566529.1">
    <property type="nucleotide sequence ID" value="XM_014711043.1"/>
</dbReference>
<dbReference type="SUPFAM" id="SSF53720">
    <property type="entry name" value="ALDH-like"/>
    <property type="match status" value="1"/>
</dbReference>
<dbReference type="Pfam" id="PF00171">
    <property type="entry name" value="Aldedh"/>
    <property type="match status" value="1"/>
</dbReference>
<evidence type="ECO:0000256" key="6">
    <source>
        <dbReference type="ARBA" id="ARBA00023002"/>
    </source>
</evidence>
<evidence type="ECO:0000256" key="7">
    <source>
        <dbReference type="ARBA" id="ARBA00049024"/>
    </source>
</evidence>
<evidence type="ECO:0000256" key="4">
    <source>
        <dbReference type="ARBA" id="ARBA00022650"/>
    </source>
</evidence>
<dbReference type="EMBL" id="BABT02000007">
    <property type="protein sequence ID" value="GAA93565.1"/>
    <property type="molecule type" value="Genomic_DNA"/>
</dbReference>
<dbReference type="InterPro" id="IPR015590">
    <property type="entry name" value="Aldehyde_DH_dom"/>
</dbReference>
<dbReference type="NCBIfam" id="TIGR00407">
    <property type="entry name" value="proA"/>
    <property type="match status" value="1"/>
</dbReference>
<comment type="pathway">
    <text evidence="1">Amino-acid biosynthesis; L-proline biosynthesis; L-glutamate 5-semialdehyde from L-glutamate: step 2/2.</text>
</comment>
<protein>
    <recommendedName>
        <fullName evidence="2">glutamate-5-semialdehyde dehydrogenase</fullName>
        <ecNumber evidence="2">1.2.1.41</ecNumber>
    </recommendedName>
    <alternativeName>
        <fullName evidence="11">Glutamate-5-semialdehyde dehydrogenase</fullName>
    </alternativeName>
    <alternativeName>
        <fullName evidence="10">Glutamyl-gamma-semialdehyde dehydrogenase</fullName>
    </alternativeName>
</protein>
<accession>G7DSK5</accession>
<dbReference type="InterPro" id="IPR016163">
    <property type="entry name" value="Ald_DH_C"/>
</dbReference>
<keyword evidence="14" id="KW-1185">Reference proteome</keyword>
<keyword evidence="4" id="KW-0641">Proline biosynthesis</keyword>
<organism evidence="13 14">
    <name type="scientific">Mixia osmundae (strain CBS 9802 / IAM 14324 / JCM 22182 / KY 12970)</name>
    <dbReference type="NCBI Taxonomy" id="764103"/>
    <lineage>
        <taxon>Eukaryota</taxon>
        <taxon>Fungi</taxon>
        <taxon>Dikarya</taxon>
        <taxon>Basidiomycota</taxon>
        <taxon>Pucciniomycotina</taxon>
        <taxon>Mixiomycetes</taxon>
        <taxon>Mixiales</taxon>
        <taxon>Mixiaceae</taxon>
        <taxon>Mixia</taxon>
    </lineage>
</organism>
<evidence type="ECO:0000313" key="14">
    <source>
        <dbReference type="Proteomes" id="UP000009131"/>
    </source>
</evidence>
<keyword evidence="3" id="KW-0028">Amino-acid biosynthesis</keyword>
<dbReference type="InterPro" id="IPR016162">
    <property type="entry name" value="Ald_DH_N"/>
</dbReference>
<dbReference type="NCBIfam" id="NF001221">
    <property type="entry name" value="PRK00197.1"/>
    <property type="match status" value="1"/>
</dbReference>
<dbReference type="InterPro" id="IPR000965">
    <property type="entry name" value="GPR_dom"/>
</dbReference>
<comment type="catalytic activity">
    <reaction evidence="7">
        <text>L-glutamate 5-semialdehyde + phosphate + NADP(+) = L-glutamyl 5-phosphate + NADPH + H(+)</text>
        <dbReference type="Rhea" id="RHEA:19541"/>
        <dbReference type="ChEBI" id="CHEBI:15378"/>
        <dbReference type="ChEBI" id="CHEBI:43474"/>
        <dbReference type="ChEBI" id="CHEBI:57783"/>
        <dbReference type="ChEBI" id="CHEBI:58066"/>
        <dbReference type="ChEBI" id="CHEBI:58274"/>
        <dbReference type="ChEBI" id="CHEBI:58349"/>
        <dbReference type="EC" id="1.2.1.41"/>
    </reaction>
</comment>
<evidence type="ECO:0000256" key="8">
    <source>
        <dbReference type="ARBA" id="ARBA00059423"/>
    </source>
</evidence>
<dbReference type="InterPro" id="IPR012134">
    <property type="entry name" value="Glu-5-SA_DH"/>
</dbReference>
<dbReference type="HAMAP" id="MF_00412">
    <property type="entry name" value="ProA"/>
    <property type="match status" value="1"/>
</dbReference>
<dbReference type="GO" id="GO:0004350">
    <property type="term" value="F:glutamate-5-semialdehyde dehydrogenase activity"/>
    <property type="evidence" value="ECO:0007669"/>
    <property type="project" value="UniProtKB-EC"/>
</dbReference>
<reference evidence="13 14" key="1">
    <citation type="journal article" date="2011" name="J. Gen. Appl. Microbiol.">
        <title>Draft genome sequencing of the enigmatic basidiomycete Mixia osmundae.</title>
        <authorList>
            <person name="Nishida H."/>
            <person name="Nagatsuka Y."/>
            <person name="Sugiyama J."/>
        </authorList>
    </citation>
    <scope>NUCLEOTIDE SEQUENCE [LARGE SCALE GENOMIC DNA]</scope>
    <source>
        <strain evidence="14">CBS 9802 / IAM 14324 / JCM 22182 / KY 12970</strain>
    </source>
</reference>
<evidence type="ECO:0000256" key="3">
    <source>
        <dbReference type="ARBA" id="ARBA00022605"/>
    </source>
</evidence>
<feature type="domain" description="Aldehyde dehydrogenase" evidence="12">
    <location>
        <begin position="3"/>
        <end position="286"/>
    </location>
</feature>
<dbReference type="OMA" id="KTQRYGT"/>
<dbReference type="PROSITE" id="PS01223">
    <property type="entry name" value="PROA"/>
    <property type="match status" value="1"/>
</dbReference>
<evidence type="ECO:0000313" key="13">
    <source>
        <dbReference type="EMBL" id="GAA93565.1"/>
    </source>
</evidence>
<dbReference type="eggNOG" id="KOG4165">
    <property type="taxonomic scope" value="Eukaryota"/>
</dbReference>
<dbReference type="AlphaFoldDB" id="G7DSK5"/>
<evidence type="ECO:0000256" key="9">
    <source>
        <dbReference type="ARBA" id="ARBA00060997"/>
    </source>
</evidence>
<gene>
    <name evidence="13" type="primary">Mo00209</name>
    <name evidence="13" type="ORF">E5Q_00209</name>
</gene>
<dbReference type="UniPathway" id="UPA00098">
    <property type="reaction ID" value="UER00360"/>
</dbReference>
<dbReference type="GO" id="GO:0055129">
    <property type="term" value="P:L-proline biosynthetic process"/>
    <property type="evidence" value="ECO:0007669"/>
    <property type="project" value="UniProtKB-UniPathway"/>
</dbReference>
<dbReference type="HOGENOM" id="CLU_030231_0_1_1"/>
<dbReference type="Gene3D" id="3.40.605.10">
    <property type="entry name" value="Aldehyde Dehydrogenase, Chain A, domain 1"/>
    <property type="match status" value="1"/>
</dbReference>
<evidence type="ECO:0000256" key="5">
    <source>
        <dbReference type="ARBA" id="ARBA00022857"/>
    </source>
</evidence>
<evidence type="ECO:0000256" key="10">
    <source>
        <dbReference type="ARBA" id="ARBA00075718"/>
    </source>
</evidence>